<dbReference type="InterPro" id="IPR031107">
    <property type="entry name" value="Small_HSP"/>
</dbReference>
<dbReference type="Gene3D" id="2.60.40.790">
    <property type="match status" value="1"/>
</dbReference>
<dbReference type="PROSITE" id="PS01031">
    <property type="entry name" value="SHSP"/>
    <property type="match status" value="1"/>
</dbReference>
<protein>
    <submittedName>
        <fullName evidence="4">Hsp20/alpha crystallin family protein</fullName>
    </submittedName>
</protein>
<dbReference type="SUPFAM" id="SSF49764">
    <property type="entry name" value="HSP20-like chaperones"/>
    <property type="match status" value="1"/>
</dbReference>
<accession>A0ABW2A3U5</accession>
<sequence>MDTSKDIQTRRKSELQSQGEQEVFLRPAVDIYEDDKGITLIADLPGVSRDRLNLQLEGETLSIEGEMVVEMPEGMEALYADVKTTRFRRSFTLSRELESDQIHASMKDGVLTLQLPKRAELQPRRIEISAA</sequence>
<gene>
    <name evidence="4" type="ORF">ACFQDL_20335</name>
</gene>
<dbReference type="CDD" id="cd06464">
    <property type="entry name" value="ACD_sHsps-like"/>
    <property type="match status" value="1"/>
</dbReference>
<keyword evidence="5" id="KW-1185">Reference proteome</keyword>
<dbReference type="RefSeq" id="WP_379910610.1">
    <property type="nucleotide sequence ID" value="NZ_JBHSWE010000001.1"/>
</dbReference>
<feature type="domain" description="SHSP" evidence="3">
    <location>
        <begin position="20"/>
        <end position="131"/>
    </location>
</feature>
<reference evidence="5" key="1">
    <citation type="journal article" date="2019" name="Int. J. Syst. Evol. Microbiol.">
        <title>The Global Catalogue of Microorganisms (GCM) 10K type strain sequencing project: providing services to taxonomists for standard genome sequencing and annotation.</title>
        <authorList>
            <consortium name="The Broad Institute Genomics Platform"/>
            <consortium name="The Broad Institute Genome Sequencing Center for Infectious Disease"/>
            <person name="Wu L."/>
            <person name="Ma J."/>
        </authorList>
    </citation>
    <scope>NUCLEOTIDE SEQUENCE [LARGE SCALE GENOMIC DNA]</scope>
    <source>
        <strain evidence="5">NBRC 111756</strain>
    </source>
</reference>
<dbReference type="InterPro" id="IPR002068">
    <property type="entry name" value="A-crystallin/Hsp20_dom"/>
</dbReference>
<organism evidence="4 5">
    <name type="scientific">Marinobacterium aestuariivivens</name>
    <dbReference type="NCBI Taxonomy" id="1698799"/>
    <lineage>
        <taxon>Bacteria</taxon>
        <taxon>Pseudomonadati</taxon>
        <taxon>Pseudomonadota</taxon>
        <taxon>Gammaproteobacteria</taxon>
        <taxon>Oceanospirillales</taxon>
        <taxon>Oceanospirillaceae</taxon>
        <taxon>Marinobacterium</taxon>
    </lineage>
</organism>
<evidence type="ECO:0000313" key="4">
    <source>
        <dbReference type="EMBL" id="MFC6672151.1"/>
    </source>
</evidence>
<evidence type="ECO:0000256" key="1">
    <source>
        <dbReference type="PROSITE-ProRule" id="PRU00285"/>
    </source>
</evidence>
<dbReference type="PANTHER" id="PTHR11527">
    <property type="entry name" value="HEAT-SHOCK PROTEIN 20 FAMILY MEMBER"/>
    <property type="match status" value="1"/>
</dbReference>
<dbReference type="Proteomes" id="UP001596422">
    <property type="component" value="Unassembled WGS sequence"/>
</dbReference>
<evidence type="ECO:0000256" key="2">
    <source>
        <dbReference type="RuleBase" id="RU003616"/>
    </source>
</evidence>
<dbReference type="EMBL" id="JBHSWE010000001">
    <property type="protein sequence ID" value="MFC6672151.1"/>
    <property type="molecule type" value="Genomic_DNA"/>
</dbReference>
<evidence type="ECO:0000259" key="3">
    <source>
        <dbReference type="PROSITE" id="PS01031"/>
    </source>
</evidence>
<name>A0ABW2A3U5_9GAMM</name>
<dbReference type="Pfam" id="PF00011">
    <property type="entry name" value="HSP20"/>
    <property type="match status" value="1"/>
</dbReference>
<comment type="caution">
    <text evidence="4">The sequence shown here is derived from an EMBL/GenBank/DDBJ whole genome shotgun (WGS) entry which is preliminary data.</text>
</comment>
<proteinExistence type="inferred from homology"/>
<dbReference type="InterPro" id="IPR008978">
    <property type="entry name" value="HSP20-like_chaperone"/>
</dbReference>
<comment type="similarity">
    <text evidence="1 2">Belongs to the small heat shock protein (HSP20) family.</text>
</comment>
<evidence type="ECO:0000313" key="5">
    <source>
        <dbReference type="Proteomes" id="UP001596422"/>
    </source>
</evidence>